<dbReference type="GO" id="GO:0016020">
    <property type="term" value="C:membrane"/>
    <property type="evidence" value="ECO:0007669"/>
    <property type="project" value="InterPro"/>
</dbReference>
<evidence type="ECO:0000313" key="3">
    <source>
        <dbReference type="EMBL" id="SLN39914.1"/>
    </source>
</evidence>
<dbReference type="PANTHER" id="PTHR22911:SF135">
    <property type="entry name" value="BLR4310 PROTEIN"/>
    <property type="match status" value="1"/>
</dbReference>
<dbReference type="Pfam" id="PF00892">
    <property type="entry name" value="EamA"/>
    <property type="match status" value="1"/>
</dbReference>
<gene>
    <name evidence="3" type="ORF">RUM8411_01792</name>
</gene>
<feature type="transmembrane region" description="Helical" evidence="1">
    <location>
        <begin position="7"/>
        <end position="26"/>
    </location>
</feature>
<dbReference type="RefSeq" id="WP_200818553.1">
    <property type="nucleotide sequence ID" value="NZ_FWFP01000004.1"/>
</dbReference>
<proteinExistence type="predicted"/>
<dbReference type="Proteomes" id="UP000193778">
    <property type="component" value="Unassembled WGS sequence"/>
</dbReference>
<dbReference type="EMBL" id="FWFP01000004">
    <property type="protein sequence ID" value="SLN39914.1"/>
    <property type="molecule type" value="Genomic_DNA"/>
</dbReference>
<feature type="transmembrane region" description="Helical" evidence="1">
    <location>
        <begin position="207"/>
        <end position="224"/>
    </location>
</feature>
<feature type="transmembrane region" description="Helical" evidence="1">
    <location>
        <begin position="236"/>
        <end position="254"/>
    </location>
</feature>
<keyword evidence="1" id="KW-0472">Membrane</keyword>
<evidence type="ECO:0000313" key="4">
    <source>
        <dbReference type="Proteomes" id="UP000193778"/>
    </source>
</evidence>
<dbReference type="AlphaFoldDB" id="A0A1X6Z426"/>
<name>A0A1X6Z426_9RHOB</name>
<feature type="transmembrane region" description="Helical" evidence="1">
    <location>
        <begin position="260"/>
        <end position="279"/>
    </location>
</feature>
<dbReference type="PANTHER" id="PTHR22911">
    <property type="entry name" value="ACYL-MALONYL CONDENSING ENZYME-RELATED"/>
    <property type="match status" value="1"/>
</dbReference>
<keyword evidence="4" id="KW-1185">Reference proteome</keyword>
<dbReference type="InterPro" id="IPR037185">
    <property type="entry name" value="EmrE-like"/>
</dbReference>
<keyword evidence="1" id="KW-1133">Transmembrane helix</keyword>
<organism evidence="3 4">
    <name type="scientific">Ruegeria meonggei</name>
    <dbReference type="NCBI Taxonomy" id="1446476"/>
    <lineage>
        <taxon>Bacteria</taxon>
        <taxon>Pseudomonadati</taxon>
        <taxon>Pseudomonadota</taxon>
        <taxon>Alphaproteobacteria</taxon>
        <taxon>Rhodobacterales</taxon>
        <taxon>Roseobacteraceae</taxon>
        <taxon>Ruegeria</taxon>
    </lineage>
</organism>
<dbReference type="InterPro" id="IPR000620">
    <property type="entry name" value="EamA_dom"/>
</dbReference>
<feature type="transmembrane region" description="Helical" evidence="1">
    <location>
        <begin position="65"/>
        <end position="88"/>
    </location>
</feature>
<dbReference type="SUPFAM" id="SSF103481">
    <property type="entry name" value="Multidrug resistance efflux transporter EmrE"/>
    <property type="match status" value="2"/>
</dbReference>
<feature type="transmembrane region" description="Helical" evidence="1">
    <location>
        <begin position="150"/>
        <end position="168"/>
    </location>
</feature>
<reference evidence="4" key="1">
    <citation type="submission" date="2017-03" db="EMBL/GenBank/DDBJ databases">
        <authorList>
            <person name="Rodrigo-Torres L."/>
            <person name="Arahal R.D."/>
            <person name="Lucena T."/>
        </authorList>
    </citation>
    <scope>NUCLEOTIDE SEQUENCE [LARGE SCALE GENOMIC DNA]</scope>
    <source>
        <strain evidence="4">CECT 8411</strain>
    </source>
</reference>
<feature type="domain" description="EamA" evidence="2">
    <location>
        <begin position="8"/>
        <end position="140"/>
    </location>
</feature>
<feature type="transmembrane region" description="Helical" evidence="1">
    <location>
        <begin position="175"/>
        <end position="195"/>
    </location>
</feature>
<evidence type="ECO:0000259" key="2">
    <source>
        <dbReference type="Pfam" id="PF00892"/>
    </source>
</evidence>
<sequence>MQQSQHLNGIVLVSLSAVVFSMSGVLTKMIEADGWTIACWRGLIGGLAVIVYVEVRRGATPRGQAFRLGLRGWILASVGSVASITFIYSFKLTYVANVAVIYATAPFFAAGLAWLAMRETAKGRTLIAGILSLAGVTIIVSGGLGTGKLMGDLLAVVMTFGNAAYIVLIRKFADVPVVWAGGASALQLLLVGALMGAPLNVTAQDTVLLILFGLTFAAAVILWTEGTRLTPSAQSALLGAVEIPCATLLAWVVLSELPHAAAVLGGTVIMSAVLWHTVIDYRQQ</sequence>
<feature type="transmembrane region" description="Helical" evidence="1">
    <location>
        <begin position="94"/>
        <end position="114"/>
    </location>
</feature>
<feature type="transmembrane region" description="Helical" evidence="1">
    <location>
        <begin position="32"/>
        <end position="53"/>
    </location>
</feature>
<protein>
    <submittedName>
        <fullName evidence="3">EamA-like transporter family protein</fullName>
    </submittedName>
</protein>
<keyword evidence="1" id="KW-0812">Transmembrane</keyword>
<feature type="transmembrane region" description="Helical" evidence="1">
    <location>
        <begin position="126"/>
        <end position="144"/>
    </location>
</feature>
<accession>A0A1X6Z426</accession>
<evidence type="ECO:0000256" key="1">
    <source>
        <dbReference type="SAM" id="Phobius"/>
    </source>
</evidence>